<dbReference type="Proteomes" id="UP001626537">
    <property type="component" value="Chromosome"/>
</dbReference>
<dbReference type="RefSeq" id="WP_407349687.1">
    <property type="nucleotide sequence ID" value="NZ_CP136864.1"/>
</dbReference>
<gene>
    <name evidence="2" type="ORF">R0135_07750</name>
</gene>
<dbReference type="SUPFAM" id="SSF54001">
    <property type="entry name" value="Cysteine proteinases"/>
    <property type="match status" value="1"/>
</dbReference>
<reference evidence="2 3" key="1">
    <citation type="submission" date="2023-10" db="EMBL/GenBank/DDBJ databases">
        <title>Two novel species belonging to the OM43/NOR5 clade.</title>
        <authorList>
            <person name="Park M."/>
        </authorList>
    </citation>
    <scope>NUCLEOTIDE SEQUENCE [LARGE SCALE GENOMIC DNA]</scope>
    <source>
        <strain evidence="2 3">IMCC43200</strain>
    </source>
</reference>
<keyword evidence="1" id="KW-0812">Transmembrane</keyword>
<evidence type="ECO:0000256" key="1">
    <source>
        <dbReference type="SAM" id="Phobius"/>
    </source>
</evidence>
<proteinExistence type="predicted"/>
<evidence type="ECO:0000313" key="2">
    <source>
        <dbReference type="EMBL" id="WOJ95054.1"/>
    </source>
</evidence>
<accession>A0ABZ0I8B0</accession>
<feature type="transmembrane region" description="Helical" evidence="1">
    <location>
        <begin position="208"/>
        <end position="228"/>
    </location>
</feature>
<sequence>MLRFAERDLKLTEAQLKKESRRRTGEGAGEYAERLTKVIADGLAHIHWEQYPVDRFNQRVPFWENYILWAMSVFTPIPEYRRYHFSNPEKSMERGIGICGDASILMSQLLEREGIRSRLITVPGHVLVEALINGAWQTFDPDFGVVLGSPASELAINAGSVANLYKEQGFKYYEAAFIEDALAASPTYWDGVKHFITKKHYFEKFAYVFKWILPLVFLAFGVMVLISLTRASHAISVKAPIRR</sequence>
<keyword evidence="1" id="KW-1133">Transmembrane helix</keyword>
<organism evidence="2 3">
    <name type="scientific">Congregibacter variabilis</name>
    <dbReference type="NCBI Taxonomy" id="3081200"/>
    <lineage>
        <taxon>Bacteria</taxon>
        <taxon>Pseudomonadati</taxon>
        <taxon>Pseudomonadota</taxon>
        <taxon>Gammaproteobacteria</taxon>
        <taxon>Cellvibrionales</taxon>
        <taxon>Halieaceae</taxon>
        <taxon>Congregibacter</taxon>
    </lineage>
</organism>
<keyword evidence="1" id="KW-0472">Membrane</keyword>
<name>A0ABZ0I8B0_9GAMM</name>
<protein>
    <submittedName>
        <fullName evidence="2">Transglutaminase domain-containing protein</fullName>
    </submittedName>
</protein>
<dbReference type="InterPro" id="IPR038765">
    <property type="entry name" value="Papain-like_cys_pep_sf"/>
</dbReference>
<evidence type="ECO:0000313" key="3">
    <source>
        <dbReference type="Proteomes" id="UP001626537"/>
    </source>
</evidence>
<dbReference type="EMBL" id="CP136864">
    <property type="protein sequence ID" value="WOJ95054.1"/>
    <property type="molecule type" value="Genomic_DNA"/>
</dbReference>
<keyword evidence="3" id="KW-1185">Reference proteome</keyword>